<feature type="compositionally biased region" description="Basic and acidic residues" evidence="4">
    <location>
        <begin position="1138"/>
        <end position="1148"/>
    </location>
</feature>
<protein>
    <recommendedName>
        <fullName evidence="5">Helicase C-terminal domain-containing protein</fullName>
    </recommendedName>
</protein>
<dbReference type="EMBL" id="FUEG01000049">
    <property type="protein sequence ID" value="SJL17873.1"/>
    <property type="molecule type" value="Genomic_DNA"/>
</dbReference>
<sequence>MPPKKGPTEGGTRPHNPPLPKKSTKATSSKAETESTLRRPVRPKDSEAGDDKGPSCSRLTNHLFALWVKYGADVLANGGPDLNIPVARHDLTAAERKQVDAFIGSENFSPYLSYCDFLNAHDLRTFTSWHRRGTDHRMIMDLVAKRIAVKAHRRVMAAVHTYLTQESLTPKDILGDPDLAEIAHVTVTAAVPYTFVDPIFYDSCLRDMALTVFGSGTLKGSHMRPEFIAFFKSFINYSYLKAQKKKLVRARKFRKEQVDEIQNLLQDLEGANEDDLKLRGAKSLRALQKALQRYHGYLDWGEDAEEGEKIMKALGLLEGVIGQLKSVPVRTVTRFKKDTLSRQEEEEGDHQVTEARRKGRSLGKSLAPRLGVAKREIKKVHRLLREWIDTYEAAADVPVIKDIPLQDAWESSGDLGTETFANHTPEDLHKILGAAIPFLFAPYYDLQERDHHTAGPSEVNVSTFEEGKNKRRELMWHQLTGLCAIICHFFKSNSEGEVGVDLGTYPGHLVCDGVGLGKTFMMFSVICTVAEEFERQKGDEENGGLDHPPIFENRTVFCGNSKEKIPNLPWIIILPTSLIGQWFKQLKSCMKRGAFDILIYPTKAVDWPLWMTNVFGKSNHPLIRRIVLMSDKTLSRQSRMALDTKGLDPLTRQVPIIKGISETVLKGCVFEYEWNGAFVDEIHMSFRTGGVAYWGLVALWNQTHMKVGATATPLQEGPMDLLYIGRALALPAFQDADMDDKFKMLQRQTQNLKAIATKHGDDPTALYISHSGSSDDEEIDGDIQEYQDMNKVFAQTMQSAFLPYVIRRTRDSLDWEGKKVLEKLSPAEEHIVHVRLPDDELQHIQEDLVVLKENGEQEKQTRMFHLNQRMGLNDPGGAASLATKSPLKKGKKSKRKGRCTKFRSLEEWNTHKGTKLDTVLSTVLWKFSDVEHKEPPLMADGSIDLAAVKGGILPQHDWIKEKAIVFHSFASQTALFQSALKVHGVKTWALNGEISAKEREAILDEFKKYEGTAVLLVTQVGCTGINMAFVRFVFLVDVSWSKQQDEQTIGRVNRPGQTGTVIVYRFLCLDTSDQLMGAGAGVKSDLLREFFKKDNCKEMYKEIFRVEDSNEDIEDEDTIDSDEEARPTSTESPLPDPPMKEARDLQKEKKSKRKEREEAVDDLQAPAVVKETTRKKKKVKAHPEPSSEDDLPRAPSKVAPGHEKQGHGSNIQHRPEEGKRHPPTVPAKEDAPQTKSDDIIELLGSDVGSLNDERPRTTSGQDSLEYDAMSDDEVEDSLHLVNSTRSQMATVHVDDFGSPISRTVPITLFGNDKAPDPVFDFNAGDDTPSELSNRPPQLRLAALETAFSHPNRAGEGDPPHADIALSSPGDGWTHKPTDRYQQMLAKVKDKARKTGRGSGNSAAADSSDGTRGVKRKLDELKEKDAQSSKLARRLQELSQQQNNTRHRQEGEDERAGQSEHGPSGSGRPQAFSGRSTYNAMEGAPMINLQRRQLQPRKHK</sequence>
<feature type="compositionally biased region" description="Basic and acidic residues" evidence="4">
    <location>
        <begin position="1227"/>
        <end position="1238"/>
    </location>
</feature>
<gene>
    <name evidence="6" type="ORF">ARMOST_21438</name>
</gene>
<keyword evidence="7" id="KW-1185">Reference proteome</keyword>
<dbReference type="InterPro" id="IPR001650">
    <property type="entry name" value="Helicase_C-like"/>
</dbReference>
<evidence type="ECO:0000313" key="7">
    <source>
        <dbReference type="Proteomes" id="UP000219338"/>
    </source>
</evidence>
<proteinExistence type="predicted"/>
<accession>A0A284SA34</accession>
<feature type="region of interest" description="Disordered" evidence="4">
    <location>
        <begin position="875"/>
        <end position="896"/>
    </location>
</feature>
<name>A0A284SA34_ARMOS</name>
<dbReference type="PROSITE" id="PS51194">
    <property type="entry name" value="HELICASE_CTER"/>
    <property type="match status" value="1"/>
</dbReference>
<feature type="region of interest" description="Disordered" evidence="4">
    <location>
        <begin position="1"/>
        <end position="54"/>
    </location>
</feature>
<dbReference type="CDD" id="cd18793">
    <property type="entry name" value="SF2_C_SNF"/>
    <property type="match status" value="1"/>
</dbReference>
<dbReference type="InterPro" id="IPR027417">
    <property type="entry name" value="P-loop_NTPase"/>
</dbReference>
<dbReference type="PANTHER" id="PTHR45626">
    <property type="entry name" value="TRANSCRIPTION TERMINATION FACTOR 2-RELATED"/>
    <property type="match status" value="1"/>
</dbReference>
<feature type="compositionally biased region" description="Acidic residues" evidence="4">
    <location>
        <begin position="1110"/>
        <end position="1123"/>
    </location>
</feature>
<feature type="compositionally biased region" description="Basic residues" evidence="4">
    <location>
        <begin position="886"/>
        <end position="896"/>
    </location>
</feature>
<dbReference type="SMART" id="SM00490">
    <property type="entry name" value="HELICc"/>
    <property type="match status" value="1"/>
</dbReference>
<feature type="region of interest" description="Disordered" evidence="4">
    <location>
        <begin position="339"/>
        <end position="360"/>
    </location>
</feature>
<feature type="compositionally biased region" description="Basic and acidic residues" evidence="4">
    <location>
        <begin position="31"/>
        <end position="53"/>
    </location>
</feature>
<feature type="domain" description="Helicase C-terminal" evidence="5">
    <location>
        <begin position="951"/>
        <end position="1107"/>
    </location>
</feature>
<feature type="region of interest" description="Disordered" evidence="4">
    <location>
        <begin position="1346"/>
        <end position="1499"/>
    </location>
</feature>
<dbReference type="Gene3D" id="3.40.50.300">
    <property type="entry name" value="P-loop containing nucleotide triphosphate hydrolases"/>
    <property type="match status" value="2"/>
</dbReference>
<dbReference type="GO" id="GO:0005524">
    <property type="term" value="F:ATP binding"/>
    <property type="evidence" value="ECO:0007669"/>
    <property type="project" value="UniProtKB-KW"/>
</dbReference>
<dbReference type="GO" id="GO:0008094">
    <property type="term" value="F:ATP-dependent activity, acting on DNA"/>
    <property type="evidence" value="ECO:0007669"/>
    <property type="project" value="TreeGrafter"/>
</dbReference>
<dbReference type="OMA" id="LEEWNTH"/>
<keyword evidence="3" id="KW-0067">ATP-binding</keyword>
<evidence type="ECO:0000313" key="6">
    <source>
        <dbReference type="EMBL" id="SJL17873.1"/>
    </source>
</evidence>
<feature type="compositionally biased region" description="Basic and acidic residues" evidence="4">
    <location>
        <begin position="1415"/>
        <end position="1426"/>
    </location>
</feature>
<dbReference type="PANTHER" id="PTHR45626:SF26">
    <property type="entry name" value="FAMILY HELICASE, PUTATIVE (AFU_ORTHOLOGUE AFUA_2G09120)-RELATED"/>
    <property type="match status" value="1"/>
</dbReference>
<dbReference type="STRING" id="47428.A0A284SA34"/>
<evidence type="ECO:0000259" key="5">
    <source>
        <dbReference type="PROSITE" id="PS51194"/>
    </source>
</evidence>
<keyword evidence="1" id="KW-0547">Nucleotide-binding</keyword>
<evidence type="ECO:0000256" key="2">
    <source>
        <dbReference type="ARBA" id="ARBA00022801"/>
    </source>
</evidence>
<keyword evidence="2" id="KW-0378">Hydrolase</keyword>
<dbReference type="Pfam" id="PF00176">
    <property type="entry name" value="SNF2-rel_dom"/>
    <property type="match status" value="1"/>
</dbReference>
<dbReference type="InterPro" id="IPR000330">
    <property type="entry name" value="SNF2_N"/>
</dbReference>
<feature type="compositionally biased region" description="Basic and acidic residues" evidence="4">
    <location>
        <begin position="1446"/>
        <end position="1457"/>
    </location>
</feature>
<dbReference type="Proteomes" id="UP000219338">
    <property type="component" value="Unassembled WGS sequence"/>
</dbReference>
<evidence type="ECO:0000256" key="4">
    <source>
        <dbReference type="SAM" id="MobiDB-lite"/>
    </source>
</evidence>
<evidence type="ECO:0000256" key="1">
    <source>
        <dbReference type="ARBA" id="ARBA00022741"/>
    </source>
</evidence>
<dbReference type="GO" id="GO:0005634">
    <property type="term" value="C:nucleus"/>
    <property type="evidence" value="ECO:0007669"/>
    <property type="project" value="TreeGrafter"/>
</dbReference>
<organism evidence="6 7">
    <name type="scientific">Armillaria ostoyae</name>
    <name type="common">Armillaria root rot fungus</name>
    <dbReference type="NCBI Taxonomy" id="47428"/>
    <lineage>
        <taxon>Eukaryota</taxon>
        <taxon>Fungi</taxon>
        <taxon>Dikarya</taxon>
        <taxon>Basidiomycota</taxon>
        <taxon>Agaricomycotina</taxon>
        <taxon>Agaricomycetes</taxon>
        <taxon>Agaricomycetidae</taxon>
        <taxon>Agaricales</taxon>
        <taxon>Marasmiineae</taxon>
        <taxon>Physalacriaceae</taxon>
        <taxon>Armillaria</taxon>
    </lineage>
</organism>
<feature type="compositionally biased region" description="Basic and acidic residues" evidence="4">
    <location>
        <begin position="339"/>
        <end position="356"/>
    </location>
</feature>
<reference evidence="7" key="1">
    <citation type="journal article" date="2017" name="Nat. Ecol. Evol.">
        <title>Genome expansion and lineage-specific genetic innovations in the forest pathogenic fungi Armillaria.</title>
        <authorList>
            <person name="Sipos G."/>
            <person name="Prasanna A.N."/>
            <person name="Walter M.C."/>
            <person name="O'Connor E."/>
            <person name="Balint B."/>
            <person name="Krizsan K."/>
            <person name="Kiss B."/>
            <person name="Hess J."/>
            <person name="Varga T."/>
            <person name="Slot J."/>
            <person name="Riley R."/>
            <person name="Boka B."/>
            <person name="Rigling D."/>
            <person name="Barry K."/>
            <person name="Lee J."/>
            <person name="Mihaltcheva S."/>
            <person name="LaButti K."/>
            <person name="Lipzen A."/>
            <person name="Waldron R."/>
            <person name="Moloney N.M."/>
            <person name="Sperisen C."/>
            <person name="Kredics L."/>
            <person name="Vagvoelgyi C."/>
            <person name="Patrignani A."/>
            <person name="Fitzpatrick D."/>
            <person name="Nagy I."/>
            <person name="Doyle S."/>
            <person name="Anderson J.B."/>
            <person name="Grigoriev I.V."/>
            <person name="Gueldener U."/>
            <person name="Muensterkoetter M."/>
            <person name="Nagy L.G."/>
        </authorList>
    </citation>
    <scope>NUCLEOTIDE SEQUENCE [LARGE SCALE GENOMIC DNA]</scope>
    <source>
        <strain evidence="7">C18/9</strain>
    </source>
</reference>
<feature type="region of interest" description="Disordered" evidence="4">
    <location>
        <begin position="1110"/>
        <end position="1266"/>
    </location>
</feature>
<dbReference type="GO" id="GO:0006281">
    <property type="term" value="P:DNA repair"/>
    <property type="evidence" value="ECO:0007669"/>
    <property type="project" value="TreeGrafter"/>
</dbReference>
<dbReference type="InterPro" id="IPR049730">
    <property type="entry name" value="SNF2/RAD54-like_C"/>
</dbReference>
<dbReference type="Pfam" id="PF00271">
    <property type="entry name" value="Helicase_C"/>
    <property type="match status" value="1"/>
</dbReference>
<dbReference type="SUPFAM" id="SSF52540">
    <property type="entry name" value="P-loop containing nucleoside triphosphate hydrolases"/>
    <property type="match status" value="2"/>
</dbReference>
<dbReference type="InterPro" id="IPR050628">
    <property type="entry name" value="SNF2_RAD54_helicase_TF"/>
</dbReference>
<dbReference type="OrthoDB" id="3270319at2759"/>
<feature type="compositionally biased region" description="Low complexity" evidence="4">
    <location>
        <begin position="1399"/>
        <end position="1409"/>
    </location>
</feature>
<evidence type="ECO:0000256" key="3">
    <source>
        <dbReference type="ARBA" id="ARBA00022840"/>
    </source>
</evidence>
<dbReference type="GO" id="GO:0016787">
    <property type="term" value="F:hydrolase activity"/>
    <property type="evidence" value="ECO:0007669"/>
    <property type="project" value="UniProtKB-KW"/>
</dbReference>